<accession>A0AC34F882</accession>
<dbReference type="Proteomes" id="UP000887579">
    <property type="component" value="Unplaced"/>
</dbReference>
<reference evidence="2" key="1">
    <citation type="submission" date="2022-11" db="UniProtKB">
        <authorList>
            <consortium name="WormBaseParasite"/>
        </authorList>
    </citation>
    <scope>IDENTIFICATION</scope>
</reference>
<evidence type="ECO:0000313" key="1">
    <source>
        <dbReference type="Proteomes" id="UP000887579"/>
    </source>
</evidence>
<organism evidence="1 2">
    <name type="scientific">Panagrolaimus sp. ES5</name>
    <dbReference type="NCBI Taxonomy" id="591445"/>
    <lineage>
        <taxon>Eukaryota</taxon>
        <taxon>Metazoa</taxon>
        <taxon>Ecdysozoa</taxon>
        <taxon>Nematoda</taxon>
        <taxon>Chromadorea</taxon>
        <taxon>Rhabditida</taxon>
        <taxon>Tylenchina</taxon>
        <taxon>Panagrolaimomorpha</taxon>
        <taxon>Panagrolaimoidea</taxon>
        <taxon>Panagrolaimidae</taxon>
        <taxon>Panagrolaimus</taxon>
    </lineage>
</organism>
<name>A0AC34F882_9BILA</name>
<protein>
    <submittedName>
        <fullName evidence="2">DUF1996 domain-containing protein</fullName>
    </submittedName>
</protein>
<evidence type="ECO:0000313" key="2">
    <source>
        <dbReference type="WBParaSite" id="ES5_v2.g13245.t1"/>
    </source>
</evidence>
<dbReference type="WBParaSite" id="ES5_v2.g13245.t1">
    <property type="protein sequence ID" value="ES5_v2.g13245.t1"/>
    <property type="gene ID" value="ES5_v2.g13245"/>
</dbReference>
<proteinExistence type="predicted"/>
<sequence>MPQYNFDFLIGSLWPGPGLFANGCYLLQAQGKDTMLGCSCSANDCNLKNPYPVEKGNVHCHLAYGATSEDQLNAKEYCRGDFCVLQKTVVPGYGTQWLKGCLSANETDSASKLKSGYRNILGIEQWMCQTDFCNFDVQSIGDSTPHLASVNLFSPQPRGGKQVLKDSAHEQLENDEVVGKEHMYAVKVDQNMKTKKANGAVNFALTNPVQQAATVKYK</sequence>